<name>A0A550C8F5_9AGAR</name>
<evidence type="ECO:0000256" key="6">
    <source>
        <dbReference type="ARBA" id="ARBA00048432"/>
    </source>
</evidence>
<dbReference type="Pfam" id="PF12726">
    <property type="entry name" value="SEN1_N"/>
    <property type="match status" value="1"/>
</dbReference>
<evidence type="ECO:0000256" key="7">
    <source>
        <dbReference type="SAM" id="MobiDB-lite"/>
    </source>
</evidence>
<comment type="caution">
    <text evidence="9">The sequence shown here is derived from an EMBL/GenBank/DDBJ whole genome shotgun (WGS) entry which is preliminary data.</text>
</comment>
<dbReference type="STRING" id="97359.A0A550C8F5"/>
<dbReference type="InterPro" id="IPR041677">
    <property type="entry name" value="DNA2/NAM7_AAA_11"/>
</dbReference>
<feature type="region of interest" description="Disordered" evidence="7">
    <location>
        <begin position="810"/>
        <end position="950"/>
    </location>
</feature>
<keyword evidence="5" id="KW-0067">ATP-binding</keyword>
<dbReference type="InterPro" id="IPR047187">
    <property type="entry name" value="SF1_C_Upf1"/>
</dbReference>
<dbReference type="InterPro" id="IPR027417">
    <property type="entry name" value="P-loop_NTPase"/>
</dbReference>
<dbReference type="InterPro" id="IPR056474">
    <property type="entry name" value="SEN1_barrel"/>
</dbReference>
<dbReference type="SUPFAM" id="SSF52540">
    <property type="entry name" value="P-loop containing nucleoside triphosphate hydrolases"/>
    <property type="match status" value="1"/>
</dbReference>
<evidence type="ECO:0000256" key="1">
    <source>
        <dbReference type="ARBA" id="ARBA00007913"/>
    </source>
</evidence>
<dbReference type="PANTHER" id="PTHR10887">
    <property type="entry name" value="DNA2/NAM7 HELICASE FAMILY"/>
    <property type="match status" value="1"/>
</dbReference>
<feature type="region of interest" description="Disordered" evidence="7">
    <location>
        <begin position="1377"/>
        <end position="1406"/>
    </location>
</feature>
<feature type="compositionally biased region" description="Basic and acidic residues" evidence="7">
    <location>
        <begin position="1386"/>
        <end position="1406"/>
    </location>
</feature>
<feature type="compositionally biased region" description="Pro residues" evidence="7">
    <location>
        <begin position="819"/>
        <end position="828"/>
    </location>
</feature>
<proteinExistence type="inferred from homology"/>
<comment type="similarity">
    <text evidence="1">Belongs to the DNA2/NAM7 helicase family.</text>
</comment>
<dbReference type="Proteomes" id="UP000320762">
    <property type="component" value="Unassembled WGS sequence"/>
</dbReference>
<feature type="compositionally biased region" description="Basic and acidic residues" evidence="7">
    <location>
        <begin position="885"/>
        <end position="896"/>
    </location>
</feature>
<evidence type="ECO:0000256" key="5">
    <source>
        <dbReference type="ARBA" id="ARBA00022840"/>
    </source>
</evidence>
<evidence type="ECO:0000259" key="8">
    <source>
        <dbReference type="SMART" id="SM00487"/>
    </source>
</evidence>
<evidence type="ECO:0000313" key="9">
    <source>
        <dbReference type="EMBL" id="TRM61090.1"/>
    </source>
</evidence>
<dbReference type="InterPro" id="IPR045055">
    <property type="entry name" value="DNA2/NAM7-like"/>
</dbReference>
<evidence type="ECO:0000256" key="4">
    <source>
        <dbReference type="ARBA" id="ARBA00022806"/>
    </source>
</evidence>
<keyword evidence="10" id="KW-1185">Reference proteome</keyword>
<comment type="catalytic activity">
    <reaction evidence="6">
        <text>ATP + H2O = ADP + phosphate + H(+)</text>
        <dbReference type="Rhea" id="RHEA:13065"/>
        <dbReference type="ChEBI" id="CHEBI:15377"/>
        <dbReference type="ChEBI" id="CHEBI:15378"/>
        <dbReference type="ChEBI" id="CHEBI:30616"/>
        <dbReference type="ChEBI" id="CHEBI:43474"/>
        <dbReference type="ChEBI" id="CHEBI:456216"/>
        <dbReference type="EC" id="3.6.4.12"/>
    </reaction>
    <physiologicalReaction direction="left-to-right" evidence="6">
        <dbReference type="Rhea" id="RHEA:13066"/>
    </physiologicalReaction>
</comment>
<dbReference type="Pfam" id="PF23576">
    <property type="entry name" value="SEN1_barrel"/>
    <property type="match status" value="1"/>
</dbReference>
<dbReference type="CDD" id="cd18042">
    <property type="entry name" value="DEXXQc_SETX"/>
    <property type="match status" value="1"/>
</dbReference>
<dbReference type="GO" id="GO:0001147">
    <property type="term" value="F:transcription termination site sequence-specific DNA binding"/>
    <property type="evidence" value="ECO:0007669"/>
    <property type="project" value="TreeGrafter"/>
</dbReference>
<evidence type="ECO:0000313" key="10">
    <source>
        <dbReference type="Proteomes" id="UP000320762"/>
    </source>
</evidence>
<dbReference type="OrthoDB" id="6513042at2759"/>
<feature type="compositionally biased region" description="Pro residues" evidence="7">
    <location>
        <begin position="1797"/>
        <end position="1806"/>
    </location>
</feature>
<sequence length="1953" mass="215567">MADGEIAGLLADIRGDPAKYNKPSESILGTIYGYVVKTGPSELSQVHWFCANASETLREAATFLIRLFAYNSPLVETWKSQYSSCVNKCVHCALGVEVAKTRARSTYMSSFPPDTLTGFFNLLEQWELSDVVAELSRHSVIDGEDVAPKASLFGVPVGLTYRMLANICVFRDRRIRAVLQKSYTSMHLDKWPTDPLPAGMLALLVDENPALREWAEERYSALKQKPILADNLTFSHTASAETIFKALADDSAGSAARRLLPGILKIVALMDADLLLHNQRLRVDIRRTVLAHLPDNGPRCRLKERIWQGEGPEYPQVIFDSIKDNPAYVEESVSGHVETSPVYGEVIAKMAGLLCEELQHPRFQDAAPAAIAMAAQILERQVRKHPSATVASTIDIHVTKISTVAFASSFDNPKWALARKTARSLLFNAIRADAKVVMAAFDGVYGALSEVSRKTPMKTVIPKHSAREVLWKTVCQTLDSRDQDGFAELLSIAYDIAHPSANSASPKAALDDVTASLRVMHDCLSGALARYVEDNGAPAALALLRRECMTQRVVALMMSPVEQLHTGVKDLVGDPDAAFTGALQHLEMFMAFVNKPPEACSLAKMLVRCFTDIIEVLCESPGGLLRSTTYAPPSDYTLRKDIPKMWEGMAGALKYIFRRTPTWARWFENESMTEWMRDVLIFGRDMIAQRETLQSAAAVHGDKKTKIGQKMMQDMQPVLHDLTKWLRLTDEELLHQTFSFLQSLLSMFDGADVQPEEETRKKLDSFVLDALNARDPIKRAKMSEKELRNAETRLNTVRLQQLQDSLSAFDEEEVEIVEPPKPPSPKPLPVKQEVKQEKQSRLSGFVTRAPKTSTTAAPKLSKPLARPSPIPVSAPPAKKAKVSHRFSEEEQKKIDEDVPMPKARRATIEPPKPSLKNLHFRRKDAGSSRAGSTPSSAPDSDDDSDGDDAMKDLTRMERSRQAMKRTEPRGIKMLDVPQLEGHIDRKLRRSDDDRRRHVRAGPADLSRLHAELLSWDYDHTGDEPPGFDGRLLPVPDKFDSFQHYDRVFSPLLLFECWAQLQQSKNDIAVTENLPCTISSRAHVDRWIDLEVTIMRAADMRDFFLAETDVVLLRKVDTRVSVLAKVQSQVTPASNMIATLRCAAAAGVDLPNGTAWELTKVMSLSTIHREYTALVQVPFYRLPGNILRPTLDASVGISTAEVERAQEKYSVNEPQAVAITKAIHTDGFSLIQGPPGTGKTSTICGLAGRRISRPMENDPNQPRILLCAPSNAAIDEVALRLKLSPAAAQGKLNVVRIGAERSIGEAIKDITLDALADKKLNLDTTKSENVEGDLSNLFRELNAAKHEIAQKEKEAAETVDNSARSQALAGELKALKARRHQVSRQVDQMKEVQKNNRRSQDASRRKARREVLQEAHVICTTLSGAGHETLSESEFQMIIIDEAAQAIELSSLIPFKFACTRCVLVGDEKQLPPTVISMQATKFRYNQSLFVRLQRQSPKAVNLLSIQYRMHPDISALPSKIFYDSRLQDGPDMEVKTKQPWQSDPKFGTYRFFNVFRGSEDRAGAKSSKNAAECEVAVALYSRLVNQFKGTLGDFAGRVGIISGYKGQIVEMRRRFESRFGRDIAKQIHFNTVDGFQGQEKDIIIFSCVRAGTGTRNIGFMSDTRRMNVALTRAKSSLFILGHADTLSRSDKTWSSIVEDAKERKFLTDVDVSYFTAPITQTSVMKSPAKKEPPRSRVASTQAAAPAPPANLMTPTALKATSKQKLEPKEEDALVDVSATAVAPSVGPSTGEKRKGNAPPPPPPQKLPPKKKKGPALFMPKNVASAQPRRQREQRHRSAEVRDTPSAAPTPADTAPSLLARAPLAPEPAGRAAWGMGSPRLCRCASPSSAARAVNGRAQHLGLRELREVVLEERAGVESVAVPGAGTAGAACSLGSRGLDIQETGNAWTPEEGS</sequence>
<dbReference type="GO" id="GO:0005524">
    <property type="term" value="F:ATP binding"/>
    <property type="evidence" value="ECO:0007669"/>
    <property type="project" value="UniProtKB-KW"/>
</dbReference>
<keyword evidence="2" id="KW-0547">Nucleotide-binding</keyword>
<reference evidence="9 10" key="1">
    <citation type="journal article" date="2019" name="New Phytol.">
        <title>Comparative genomics reveals unique wood-decay strategies and fruiting body development in the Schizophyllaceae.</title>
        <authorList>
            <person name="Almasi E."/>
            <person name="Sahu N."/>
            <person name="Krizsan K."/>
            <person name="Balint B."/>
            <person name="Kovacs G.M."/>
            <person name="Kiss B."/>
            <person name="Cseklye J."/>
            <person name="Drula E."/>
            <person name="Henrissat B."/>
            <person name="Nagy I."/>
            <person name="Chovatia M."/>
            <person name="Adam C."/>
            <person name="LaButti K."/>
            <person name="Lipzen A."/>
            <person name="Riley R."/>
            <person name="Grigoriev I.V."/>
            <person name="Nagy L.G."/>
        </authorList>
    </citation>
    <scope>NUCLEOTIDE SEQUENCE [LARGE SCALE GENOMIC DNA]</scope>
    <source>
        <strain evidence="9 10">NL-1724</strain>
    </source>
</reference>
<protein>
    <submittedName>
        <fullName evidence="9">SEN1 N terminal-domain-containing protein</fullName>
    </submittedName>
</protein>
<dbReference type="InterPro" id="IPR024481">
    <property type="entry name" value="Helicase_Sen1_N"/>
</dbReference>
<dbReference type="GO" id="GO:0006369">
    <property type="term" value="P:termination of RNA polymerase II transcription"/>
    <property type="evidence" value="ECO:0007669"/>
    <property type="project" value="TreeGrafter"/>
</dbReference>
<dbReference type="GO" id="GO:0016604">
    <property type="term" value="C:nuclear body"/>
    <property type="evidence" value="ECO:0007669"/>
    <property type="project" value="TreeGrafter"/>
</dbReference>
<feature type="compositionally biased region" description="Low complexity" evidence="7">
    <location>
        <begin position="1843"/>
        <end position="1857"/>
    </location>
</feature>
<dbReference type="Gene3D" id="3.40.50.300">
    <property type="entry name" value="P-loop containing nucleotide triphosphate hydrolases"/>
    <property type="match status" value="2"/>
</dbReference>
<keyword evidence="3" id="KW-0378">Hydrolase</keyword>
<dbReference type="InterPro" id="IPR014001">
    <property type="entry name" value="Helicase_ATP-bd"/>
</dbReference>
<dbReference type="EMBL" id="VDMD01000018">
    <property type="protein sequence ID" value="TRM61090.1"/>
    <property type="molecule type" value="Genomic_DNA"/>
</dbReference>
<organism evidence="9 10">
    <name type="scientific">Schizophyllum amplum</name>
    <dbReference type="NCBI Taxonomy" id="97359"/>
    <lineage>
        <taxon>Eukaryota</taxon>
        <taxon>Fungi</taxon>
        <taxon>Dikarya</taxon>
        <taxon>Basidiomycota</taxon>
        <taxon>Agaricomycotina</taxon>
        <taxon>Agaricomycetes</taxon>
        <taxon>Agaricomycetidae</taxon>
        <taxon>Agaricales</taxon>
        <taxon>Schizophyllaceae</taxon>
        <taxon>Schizophyllum</taxon>
    </lineage>
</organism>
<accession>A0A550C8F5</accession>
<evidence type="ECO:0000256" key="3">
    <source>
        <dbReference type="ARBA" id="ARBA00022801"/>
    </source>
</evidence>
<dbReference type="PANTHER" id="PTHR10887:SF495">
    <property type="entry name" value="HELICASE SENATAXIN ISOFORM X1-RELATED"/>
    <property type="match status" value="1"/>
</dbReference>
<dbReference type="Pfam" id="PF13087">
    <property type="entry name" value="AAA_12"/>
    <property type="match status" value="1"/>
</dbReference>
<feature type="region of interest" description="Disordered" evidence="7">
    <location>
        <begin position="1722"/>
        <end position="1857"/>
    </location>
</feature>
<dbReference type="GO" id="GO:0016787">
    <property type="term" value="F:hydrolase activity"/>
    <property type="evidence" value="ECO:0007669"/>
    <property type="project" value="UniProtKB-KW"/>
</dbReference>
<dbReference type="SMART" id="SM00487">
    <property type="entry name" value="DEXDc"/>
    <property type="match status" value="1"/>
</dbReference>
<dbReference type="FunFam" id="3.40.50.300:FF:000326">
    <property type="entry name" value="P-loop containing nucleoside triphosphate hydrolase"/>
    <property type="match status" value="1"/>
</dbReference>
<keyword evidence="4" id="KW-0347">Helicase</keyword>
<dbReference type="GO" id="GO:0003678">
    <property type="term" value="F:DNA helicase activity"/>
    <property type="evidence" value="ECO:0007669"/>
    <property type="project" value="UniProtKB-EC"/>
</dbReference>
<dbReference type="Pfam" id="PF13086">
    <property type="entry name" value="AAA_11"/>
    <property type="match status" value="1"/>
</dbReference>
<evidence type="ECO:0000256" key="2">
    <source>
        <dbReference type="ARBA" id="ARBA00022741"/>
    </source>
</evidence>
<dbReference type="GO" id="GO:0005694">
    <property type="term" value="C:chromosome"/>
    <property type="evidence" value="ECO:0007669"/>
    <property type="project" value="UniProtKB-ARBA"/>
</dbReference>
<gene>
    <name evidence="9" type="ORF">BD626DRAFT_549323</name>
</gene>
<dbReference type="InterPro" id="IPR041679">
    <property type="entry name" value="DNA2/NAM7-like_C"/>
</dbReference>
<feature type="domain" description="Helicase ATP-binding" evidence="8">
    <location>
        <begin position="1206"/>
        <end position="1508"/>
    </location>
</feature>
<dbReference type="CDD" id="cd18808">
    <property type="entry name" value="SF1_C_Upf1"/>
    <property type="match status" value="1"/>
</dbReference>